<dbReference type="RefSeq" id="WP_105328098.1">
    <property type="nucleotide sequence ID" value="NZ_PUHY01000004.1"/>
</dbReference>
<organism evidence="4 5">
    <name type="scientific">Blastopirellula marina</name>
    <dbReference type="NCBI Taxonomy" id="124"/>
    <lineage>
        <taxon>Bacteria</taxon>
        <taxon>Pseudomonadati</taxon>
        <taxon>Planctomycetota</taxon>
        <taxon>Planctomycetia</taxon>
        <taxon>Pirellulales</taxon>
        <taxon>Pirellulaceae</taxon>
        <taxon>Blastopirellula</taxon>
    </lineage>
</organism>
<gene>
    <name evidence="4" type="ORF">C5Y83_02630</name>
</gene>
<evidence type="ECO:0000256" key="1">
    <source>
        <dbReference type="ARBA" id="ARBA00001954"/>
    </source>
</evidence>
<dbReference type="InterPro" id="IPR003819">
    <property type="entry name" value="TauD/TfdA-like"/>
</dbReference>
<dbReference type="SUPFAM" id="SSF51197">
    <property type="entry name" value="Clavaminate synthase-like"/>
    <property type="match status" value="1"/>
</dbReference>
<accession>A0A2S8G5Y3</accession>
<dbReference type="InterPro" id="IPR050411">
    <property type="entry name" value="AlphaKG_dependent_hydroxylases"/>
</dbReference>
<dbReference type="InterPro" id="IPR042098">
    <property type="entry name" value="TauD-like_sf"/>
</dbReference>
<evidence type="ECO:0000259" key="3">
    <source>
        <dbReference type="Pfam" id="PF02668"/>
    </source>
</evidence>
<protein>
    <submittedName>
        <fullName evidence="4">SyrP protein</fullName>
    </submittedName>
</protein>
<reference evidence="4 5" key="1">
    <citation type="submission" date="2018-02" db="EMBL/GenBank/DDBJ databases">
        <title>Comparative genomes isolates from brazilian mangrove.</title>
        <authorList>
            <person name="Araujo J.E."/>
            <person name="Taketani R.G."/>
            <person name="Silva M.C.P."/>
            <person name="Loureco M.V."/>
            <person name="Andreote F.D."/>
        </authorList>
    </citation>
    <scope>NUCLEOTIDE SEQUENCE [LARGE SCALE GENOMIC DNA]</scope>
    <source>
        <strain evidence="4 5">Hex-1 MGV</strain>
    </source>
</reference>
<name>A0A2S8G5Y3_9BACT</name>
<dbReference type="Pfam" id="PF02668">
    <property type="entry name" value="TauD"/>
    <property type="match status" value="1"/>
</dbReference>
<evidence type="ECO:0000313" key="4">
    <source>
        <dbReference type="EMBL" id="PQO39661.1"/>
    </source>
</evidence>
<evidence type="ECO:0000256" key="2">
    <source>
        <dbReference type="ARBA" id="ARBA00023002"/>
    </source>
</evidence>
<dbReference type="PANTHER" id="PTHR10696">
    <property type="entry name" value="GAMMA-BUTYROBETAINE HYDROXYLASE-RELATED"/>
    <property type="match status" value="1"/>
</dbReference>
<dbReference type="Gene3D" id="3.60.130.10">
    <property type="entry name" value="Clavaminate synthase-like"/>
    <property type="match status" value="1"/>
</dbReference>
<comment type="caution">
    <text evidence="4">The sequence shown here is derived from an EMBL/GenBank/DDBJ whole genome shotgun (WGS) entry which is preliminary data.</text>
</comment>
<dbReference type="PANTHER" id="PTHR10696:SF21">
    <property type="entry name" value="TAUD_TFDA-LIKE DOMAIN-CONTAINING PROTEIN"/>
    <property type="match status" value="1"/>
</dbReference>
<dbReference type="EMBL" id="PUHY01000004">
    <property type="protein sequence ID" value="PQO39661.1"/>
    <property type="molecule type" value="Genomic_DNA"/>
</dbReference>
<dbReference type="OrthoDB" id="9769888at2"/>
<dbReference type="AlphaFoldDB" id="A0A2S8G5Y3"/>
<evidence type="ECO:0000313" key="5">
    <source>
        <dbReference type="Proteomes" id="UP000238322"/>
    </source>
</evidence>
<dbReference type="GO" id="GO:0016706">
    <property type="term" value="F:2-oxoglutarate-dependent dioxygenase activity"/>
    <property type="evidence" value="ECO:0007669"/>
    <property type="project" value="UniProtKB-ARBA"/>
</dbReference>
<sequence length="335" mass="37969">MTDHRLTVSPTRVPEQQIYDGEVFPLVLGCESPSATLDDVVRWAEENRDQLEQQCQKHGAILFRGFPLHEPEDFDRFIAAFDLENFPYEVSLSNAVRTNFTPRVFSANEAPSSVTIFLHHEMAQTPIFPSKLFFCCWQPAEEGGATPLCRSDILFQQIEERFPQFAHDCETKGLKYSNTMPAANDASSGMGRSWQSTFRVETREEAQQRMTDYGYTWEWQEDGSLRATTPVLPAVREVSPGRKVFFNQLIAAFCGWKDSRNDASKSITFGDGQPLDRETVMEIADMAEQLTFDLPWQAGDIALVDNFLVMHGRRTFSGPRKILASLLVMGQHAHA</sequence>
<feature type="domain" description="TauD/TfdA-like" evidence="3">
    <location>
        <begin position="26"/>
        <end position="323"/>
    </location>
</feature>
<keyword evidence="2" id="KW-0560">Oxidoreductase</keyword>
<proteinExistence type="predicted"/>
<comment type="cofactor">
    <cofactor evidence="1">
        <name>Fe(2+)</name>
        <dbReference type="ChEBI" id="CHEBI:29033"/>
    </cofactor>
</comment>
<dbReference type="Proteomes" id="UP000238322">
    <property type="component" value="Unassembled WGS sequence"/>
</dbReference>